<dbReference type="Proteomes" id="UP001212152">
    <property type="component" value="Unassembled WGS sequence"/>
</dbReference>
<dbReference type="EMBL" id="JADGJQ010000031">
    <property type="protein sequence ID" value="KAJ3177725.1"/>
    <property type="molecule type" value="Genomic_DNA"/>
</dbReference>
<keyword evidence="4" id="KW-1185">Reference proteome</keyword>
<keyword evidence="2" id="KW-0812">Transmembrane</keyword>
<dbReference type="AlphaFoldDB" id="A0AAD5TIU8"/>
<dbReference type="PANTHER" id="PTHR28229">
    <property type="entry name" value="TRANSLOCATION PROTEIN SEC66"/>
    <property type="match status" value="1"/>
</dbReference>
<feature type="region of interest" description="Disordered" evidence="1">
    <location>
        <begin position="163"/>
        <end position="277"/>
    </location>
</feature>
<organism evidence="3 4">
    <name type="scientific">Geranomyces variabilis</name>
    <dbReference type="NCBI Taxonomy" id="109894"/>
    <lineage>
        <taxon>Eukaryota</taxon>
        <taxon>Fungi</taxon>
        <taxon>Fungi incertae sedis</taxon>
        <taxon>Chytridiomycota</taxon>
        <taxon>Chytridiomycota incertae sedis</taxon>
        <taxon>Chytridiomycetes</taxon>
        <taxon>Spizellomycetales</taxon>
        <taxon>Powellomycetaceae</taxon>
        <taxon>Geranomyces</taxon>
    </lineage>
</organism>
<dbReference type="Pfam" id="PF09802">
    <property type="entry name" value="Sec66"/>
    <property type="match status" value="1"/>
</dbReference>
<sequence length="277" mass="30031">MTSATAAFWFPVLYLTGVGLLFTAYITWNRARARVAVQHAHDEGYFPPHTSRTQYNELAEMFSPEDPNGLKLLMTSLMKRALTDVQRVFHINEEKAPLQALVNKGTVGEDLLEKLVAAEADLQSEINEVMEEAEMYRPGWGKTIFQEASQMVQMSAQQEAQRIAQEQQAEIQERARAAARAEAGESPTTTQSESDLGSPASVASGATPTSQTASNTSLTSETEEERRQRIADELLREEEVEKKRAAKAAGKAAAKNVAGGAGSGSAGKGGSKGKKKK</sequence>
<feature type="transmembrane region" description="Helical" evidence="2">
    <location>
        <begin position="6"/>
        <end position="28"/>
    </location>
</feature>
<dbReference type="GO" id="GO:0031207">
    <property type="term" value="C:Sec62/Sec63 complex"/>
    <property type="evidence" value="ECO:0007669"/>
    <property type="project" value="InterPro"/>
</dbReference>
<comment type="caution">
    <text evidence="3">The sequence shown here is derived from an EMBL/GenBank/DDBJ whole genome shotgun (WGS) entry which is preliminary data.</text>
</comment>
<evidence type="ECO:0000313" key="4">
    <source>
        <dbReference type="Proteomes" id="UP001212152"/>
    </source>
</evidence>
<evidence type="ECO:0000313" key="3">
    <source>
        <dbReference type="EMBL" id="KAJ3177725.1"/>
    </source>
</evidence>
<evidence type="ECO:0000256" key="1">
    <source>
        <dbReference type="SAM" id="MobiDB-lite"/>
    </source>
</evidence>
<gene>
    <name evidence="3" type="primary">SEC66</name>
    <name evidence="3" type="ORF">HDU87_004247</name>
</gene>
<dbReference type="InterPro" id="IPR018624">
    <property type="entry name" value="Sec66"/>
</dbReference>
<keyword evidence="2" id="KW-1133">Transmembrane helix</keyword>
<name>A0AAD5TIU8_9FUNG</name>
<feature type="compositionally biased region" description="Low complexity" evidence="1">
    <location>
        <begin position="247"/>
        <end position="258"/>
    </location>
</feature>
<feature type="compositionally biased region" description="Polar residues" evidence="1">
    <location>
        <begin position="186"/>
        <end position="195"/>
    </location>
</feature>
<dbReference type="GO" id="GO:0031204">
    <property type="term" value="P:post-translational protein targeting to membrane, translocation"/>
    <property type="evidence" value="ECO:0007669"/>
    <property type="project" value="InterPro"/>
</dbReference>
<proteinExistence type="predicted"/>
<feature type="compositionally biased region" description="Basic and acidic residues" evidence="1">
    <location>
        <begin position="224"/>
        <end position="243"/>
    </location>
</feature>
<protein>
    <submittedName>
        <fullName evidence="3">Translocation protein S66</fullName>
    </submittedName>
</protein>
<reference evidence="3" key="1">
    <citation type="submission" date="2020-05" db="EMBL/GenBank/DDBJ databases">
        <title>Phylogenomic resolution of chytrid fungi.</title>
        <authorList>
            <person name="Stajich J.E."/>
            <person name="Amses K."/>
            <person name="Simmons R."/>
            <person name="Seto K."/>
            <person name="Myers J."/>
            <person name="Bonds A."/>
            <person name="Quandt C.A."/>
            <person name="Barry K."/>
            <person name="Liu P."/>
            <person name="Grigoriev I."/>
            <person name="Longcore J.E."/>
            <person name="James T.Y."/>
        </authorList>
    </citation>
    <scope>NUCLEOTIDE SEQUENCE</scope>
    <source>
        <strain evidence="3">JEL0379</strain>
    </source>
</reference>
<feature type="compositionally biased region" description="Gly residues" evidence="1">
    <location>
        <begin position="259"/>
        <end position="270"/>
    </location>
</feature>
<accession>A0AAD5TIU8</accession>
<dbReference type="PANTHER" id="PTHR28229:SF1">
    <property type="entry name" value="TRANSLOCATION PROTEIN SEC66"/>
    <property type="match status" value="1"/>
</dbReference>
<keyword evidence="2" id="KW-0472">Membrane</keyword>
<evidence type="ECO:0000256" key="2">
    <source>
        <dbReference type="SAM" id="Phobius"/>
    </source>
</evidence>